<keyword evidence="3 18" id="KW-0245">EGF-like domain</keyword>
<keyword evidence="26" id="KW-1185">Reference proteome</keyword>
<feature type="binding site" evidence="19">
    <location>
        <position position="543"/>
    </location>
    <ligand>
        <name>ATP</name>
        <dbReference type="ChEBI" id="CHEBI:30616"/>
    </ligand>
</feature>
<protein>
    <recommendedName>
        <fullName evidence="17">Receptor-like serine/threonine-protein kinase</fullName>
        <ecNumber evidence="17">2.7.11.1</ecNumber>
    </recommendedName>
</protein>
<comment type="similarity">
    <text evidence="17">Belongs to the protein kinase superfamily. Ser/Thr protein kinase family.</text>
</comment>
<dbReference type="InterPro" id="IPR000719">
    <property type="entry name" value="Prot_kinase_dom"/>
</dbReference>
<evidence type="ECO:0000256" key="14">
    <source>
        <dbReference type="ARBA" id="ARBA00023180"/>
    </source>
</evidence>
<evidence type="ECO:0000313" key="26">
    <source>
        <dbReference type="Proteomes" id="UP000241394"/>
    </source>
</evidence>
<dbReference type="PROSITE" id="PS50026">
    <property type="entry name" value="EGF_3"/>
    <property type="match status" value="1"/>
</dbReference>
<dbReference type="FunFam" id="3.30.200.20:FF:000059">
    <property type="entry name" value="S-receptor-like serine/threonine-protein kinase"/>
    <property type="match status" value="1"/>
</dbReference>
<dbReference type="Gene3D" id="3.30.200.20">
    <property type="entry name" value="Phosphorylase Kinase, domain 1"/>
    <property type="match status" value="1"/>
</dbReference>
<evidence type="ECO:0000256" key="17">
    <source>
        <dbReference type="PIRNR" id="PIRNR000641"/>
    </source>
</evidence>
<dbReference type="GO" id="GO:0048544">
    <property type="term" value="P:recognition of pollen"/>
    <property type="evidence" value="ECO:0007669"/>
    <property type="project" value="InterPro"/>
</dbReference>
<dbReference type="InterPro" id="IPR000858">
    <property type="entry name" value="S_locus_glycoprot_dom"/>
</dbReference>
<evidence type="ECO:0000259" key="23">
    <source>
        <dbReference type="PROSITE" id="PS50026"/>
    </source>
</evidence>
<proteinExistence type="inferred from homology"/>
<comment type="catalytic activity">
    <reaction evidence="16 17">
        <text>L-seryl-[protein] + ATP = O-phospho-L-seryl-[protein] + ADP + H(+)</text>
        <dbReference type="Rhea" id="RHEA:17989"/>
        <dbReference type="Rhea" id="RHEA-COMP:9863"/>
        <dbReference type="Rhea" id="RHEA-COMP:11604"/>
        <dbReference type="ChEBI" id="CHEBI:15378"/>
        <dbReference type="ChEBI" id="CHEBI:29999"/>
        <dbReference type="ChEBI" id="CHEBI:30616"/>
        <dbReference type="ChEBI" id="CHEBI:83421"/>
        <dbReference type="ChEBI" id="CHEBI:456216"/>
        <dbReference type="EC" id="2.7.11.1"/>
    </reaction>
</comment>
<keyword evidence="4 17" id="KW-0808">Transferase</keyword>
<dbReference type="InterPro" id="IPR024171">
    <property type="entry name" value="SRK-like_kinase"/>
</dbReference>
<evidence type="ECO:0000256" key="9">
    <source>
        <dbReference type="ARBA" id="ARBA00022840"/>
    </source>
</evidence>
<reference evidence="26" key="2">
    <citation type="journal article" date="2018" name="BMC Genomics">
        <title>A manually annotated Actinidia chinensis var. chinensis (kiwifruit) genome highlights the challenges associated with draft genomes and gene prediction in plants.</title>
        <authorList>
            <person name="Pilkington S.M."/>
            <person name="Crowhurst R."/>
            <person name="Hilario E."/>
            <person name="Nardozza S."/>
            <person name="Fraser L."/>
            <person name="Peng Y."/>
            <person name="Gunaseelan K."/>
            <person name="Simpson R."/>
            <person name="Tahir J."/>
            <person name="Deroles S.C."/>
            <person name="Templeton K."/>
            <person name="Luo Z."/>
            <person name="Davy M."/>
            <person name="Cheng C."/>
            <person name="McNeilage M."/>
            <person name="Scaglione D."/>
            <person name="Liu Y."/>
            <person name="Zhang Q."/>
            <person name="Datson P."/>
            <person name="De Silva N."/>
            <person name="Gardiner S.E."/>
            <person name="Bassett H."/>
            <person name="Chagne D."/>
            <person name="McCallum J."/>
            <person name="Dzierzon H."/>
            <person name="Deng C."/>
            <person name="Wang Y.Y."/>
            <person name="Barron L."/>
            <person name="Manako K."/>
            <person name="Bowen J."/>
            <person name="Foster T.M."/>
            <person name="Erridge Z.A."/>
            <person name="Tiffin H."/>
            <person name="Waite C.N."/>
            <person name="Davies K.M."/>
            <person name="Grierson E.P."/>
            <person name="Laing W.A."/>
            <person name="Kirk R."/>
            <person name="Chen X."/>
            <person name="Wood M."/>
            <person name="Montefiori M."/>
            <person name="Brummell D.A."/>
            <person name="Schwinn K.E."/>
            <person name="Catanach A."/>
            <person name="Fullerton C."/>
            <person name="Li D."/>
            <person name="Meiyalaghan S."/>
            <person name="Nieuwenhuizen N."/>
            <person name="Read N."/>
            <person name="Prakash R."/>
            <person name="Hunter D."/>
            <person name="Zhang H."/>
            <person name="McKenzie M."/>
            <person name="Knabel M."/>
            <person name="Harris A."/>
            <person name="Allan A.C."/>
            <person name="Gleave A."/>
            <person name="Chen A."/>
            <person name="Janssen B.J."/>
            <person name="Plunkett B."/>
            <person name="Ampomah-Dwamena C."/>
            <person name="Voogd C."/>
            <person name="Leif D."/>
            <person name="Lafferty D."/>
            <person name="Souleyre E.J.F."/>
            <person name="Varkonyi-Gasic E."/>
            <person name="Gambi F."/>
            <person name="Hanley J."/>
            <person name="Yao J.L."/>
            <person name="Cheung J."/>
            <person name="David K.M."/>
            <person name="Warren B."/>
            <person name="Marsh K."/>
            <person name="Snowden K.C."/>
            <person name="Lin-Wang K."/>
            <person name="Brian L."/>
            <person name="Martinez-Sanchez M."/>
            <person name="Wang M."/>
            <person name="Ileperuma N."/>
            <person name="Macnee N."/>
            <person name="Campin R."/>
            <person name="McAtee P."/>
            <person name="Drummond R.S.M."/>
            <person name="Espley R.V."/>
            <person name="Ireland H.S."/>
            <person name="Wu R."/>
            <person name="Atkinson R.G."/>
            <person name="Karunairetnam S."/>
            <person name="Bulley S."/>
            <person name="Chunkath S."/>
            <person name="Hanley Z."/>
            <person name="Storey R."/>
            <person name="Thrimawithana A.H."/>
            <person name="Thomson S."/>
            <person name="David C."/>
            <person name="Testolin R."/>
            <person name="Huang H."/>
            <person name="Hellens R.P."/>
            <person name="Schaffer R.J."/>
        </authorList>
    </citation>
    <scope>NUCLEOTIDE SEQUENCE [LARGE SCALE GENOMIC DNA]</scope>
    <source>
        <strain evidence="26">cv. Red5</strain>
    </source>
</reference>
<dbReference type="PROSITE" id="PS50011">
    <property type="entry name" value="PROTEIN_KINASE_DOM"/>
    <property type="match status" value="1"/>
</dbReference>
<sequence>MDFSLSFSLIFFLFATVYSSTPPNTLRGGSSLSVERYSTDVLVSPNGVFVAGFYAVGYNAFVLAVWFAQPSSPSATVVWMANRDQPVNGKGSKLSLQKNGNLVLSDAGRTTLWITGTTSATSVELRLHNTGNLVLTSLESDHILWQSFDSPTDTLLPHQMLTRYTSLSSSRSQTDHSSGFHKLFFDNDNVLKLLYKGPEVSSIYWPDPWLMIWDTGRTTYNSSQIAILDPLGHFISSDNLQFSSADFGLGPQRRLTLDFDGNLRLYSLDEMKGNWTVTWQAMSDPCRVHGLCGPNSICSYGSGTGRGCSCVPGYKMKNSSDWSYGCELDRKQLSENDQRAGFVSVSYLEFYGYEYDVFKNISVESCKEKCLQSPICEGFLLKFEGGVYNCYAKSQLLNGKQSPNLLGTLYVKLNVSQASGGFPSNEPIEQIELNCSGEYSKLLDRVYETKSESKFLTFLAWFACGIGVVEMVCVFSLCYFVFRIPKRAGAAMQGYVLATSTFRQFTYAEIKKATRGFTEEIGRGGNGVVYRGTLPDHRVAAVKRLNGANEGAKTEFLAELSTIGRLNHMNLIETWGYCIEGKHRLLVSEFMERGSLAENLDSNTLGCEKRFNIAVGIAKGLAYLHEECLEWVLHCDVKPHNILLDANYQPKVADFGLSKLVNRAGGGGGSGGGGANSGFSRMRGTRGYMAPEWVFNLPITSKVDVYSYGIVVLEMITGKSPLGAYTAFDGEEEENRSLVSWVKKKMQGAASGASWIEEIMEPIMSGGYDMNKMGTLVRVAMQCVEEDRERRPTMKEVVEMLLCHEHI</sequence>
<dbReference type="GO" id="GO:0106310">
    <property type="term" value="F:protein serine kinase activity"/>
    <property type="evidence" value="ECO:0007669"/>
    <property type="project" value="RHEA"/>
</dbReference>
<evidence type="ECO:0000256" key="15">
    <source>
        <dbReference type="ARBA" id="ARBA00047899"/>
    </source>
</evidence>
<dbReference type="GO" id="GO:0004674">
    <property type="term" value="F:protein serine/threonine kinase activity"/>
    <property type="evidence" value="ECO:0007669"/>
    <property type="project" value="UniProtKB-KW"/>
</dbReference>
<dbReference type="PROSITE" id="PS50927">
    <property type="entry name" value="BULB_LECTIN"/>
    <property type="match status" value="1"/>
</dbReference>
<comment type="caution">
    <text evidence="25">The sequence shown here is derived from an EMBL/GenBank/DDBJ whole genome shotgun (WGS) entry which is preliminary data.</text>
</comment>
<accession>A0A2R6Q0A8</accession>
<evidence type="ECO:0000256" key="7">
    <source>
        <dbReference type="ARBA" id="ARBA00022741"/>
    </source>
</evidence>
<dbReference type="InterPro" id="IPR000742">
    <property type="entry name" value="EGF"/>
</dbReference>
<reference evidence="25 26" key="1">
    <citation type="submission" date="2017-07" db="EMBL/GenBank/DDBJ databases">
        <title>An improved, manually edited Actinidia chinensis var. chinensis (kiwifruit) genome highlights the challenges associated with draft genomes and gene prediction in plants.</title>
        <authorList>
            <person name="Pilkington S."/>
            <person name="Crowhurst R."/>
            <person name="Hilario E."/>
            <person name="Nardozza S."/>
            <person name="Fraser L."/>
            <person name="Peng Y."/>
            <person name="Gunaseelan K."/>
            <person name="Simpson R."/>
            <person name="Tahir J."/>
            <person name="Deroles S."/>
            <person name="Templeton K."/>
            <person name="Luo Z."/>
            <person name="Davy M."/>
            <person name="Cheng C."/>
            <person name="Mcneilage M."/>
            <person name="Scaglione D."/>
            <person name="Liu Y."/>
            <person name="Zhang Q."/>
            <person name="Datson P."/>
            <person name="De Silva N."/>
            <person name="Gardiner S."/>
            <person name="Bassett H."/>
            <person name="Chagne D."/>
            <person name="Mccallum J."/>
            <person name="Dzierzon H."/>
            <person name="Deng C."/>
            <person name="Wang Y.-Y."/>
            <person name="Barron N."/>
            <person name="Manako K."/>
            <person name="Bowen J."/>
            <person name="Foster T."/>
            <person name="Erridge Z."/>
            <person name="Tiffin H."/>
            <person name="Waite C."/>
            <person name="Davies K."/>
            <person name="Grierson E."/>
            <person name="Laing W."/>
            <person name="Kirk R."/>
            <person name="Chen X."/>
            <person name="Wood M."/>
            <person name="Montefiori M."/>
            <person name="Brummell D."/>
            <person name="Schwinn K."/>
            <person name="Catanach A."/>
            <person name="Fullerton C."/>
            <person name="Li D."/>
            <person name="Meiyalaghan S."/>
            <person name="Nieuwenhuizen N."/>
            <person name="Read N."/>
            <person name="Prakash R."/>
            <person name="Hunter D."/>
            <person name="Zhang H."/>
            <person name="Mckenzie M."/>
            <person name="Knabel M."/>
            <person name="Harris A."/>
            <person name="Allan A."/>
            <person name="Chen A."/>
            <person name="Janssen B."/>
            <person name="Plunkett B."/>
            <person name="Dwamena C."/>
            <person name="Voogd C."/>
            <person name="Leif D."/>
            <person name="Lafferty D."/>
            <person name="Souleyre E."/>
            <person name="Varkonyi-Gasic E."/>
            <person name="Gambi F."/>
            <person name="Hanley J."/>
            <person name="Yao J.-L."/>
            <person name="Cheung J."/>
            <person name="David K."/>
            <person name="Warren B."/>
            <person name="Marsh K."/>
            <person name="Snowden K."/>
            <person name="Lin-Wang K."/>
            <person name="Brian L."/>
            <person name="Martinez-Sanchez M."/>
            <person name="Wang M."/>
            <person name="Ileperuma N."/>
            <person name="Macnee N."/>
            <person name="Campin R."/>
            <person name="Mcatee P."/>
            <person name="Drummond R."/>
            <person name="Espley R."/>
            <person name="Ireland H."/>
            <person name="Wu R."/>
            <person name="Atkinson R."/>
            <person name="Karunairetnam S."/>
            <person name="Bulley S."/>
            <person name="Chunkath S."/>
            <person name="Hanley Z."/>
            <person name="Storey R."/>
            <person name="Thrimawithana A."/>
            <person name="Thomson S."/>
            <person name="David C."/>
            <person name="Testolin R."/>
        </authorList>
    </citation>
    <scope>NUCLEOTIDE SEQUENCE [LARGE SCALE GENOMIC DNA]</scope>
    <source>
        <strain evidence="26">cv. Red5</strain>
        <tissue evidence="25">Young leaf</tissue>
    </source>
</reference>
<evidence type="ECO:0000256" key="1">
    <source>
        <dbReference type="ARBA" id="ARBA00004479"/>
    </source>
</evidence>
<gene>
    <name evidence="25" type="ORF">CEY00_Acc23780</name>
</gene>
<dbReference type="InterPro" id="IPR001480">
    <property type="entry name" value="Bulb-type_lectin_dom"/>
</dbReference>
<evidence type="ECO:0000256" key="19">
    <source>
        <dbReference type="PROSITE-ProRule" id="PRU10141"/>
    </source>
</evidence>
<dbReference type="Pfam" id="PF00069">
    <property type="entry name" value="Pkinase"/>
    <property type="match status" value="1"/>
</dbReference>
<dbReference type="SUPFAM" id="SSF51110">
    <property type="entry name" value="alpha-D-mannose-specific plant lectins"/>
    <property type="match status" value="1"/>
</dbReference>
<dbReference type="SUPFAM" id="SSF56112">
    <property type="entry name" value="Protein kinase-like (PK-like)"/>
    <property type="match status" value="1"/>
</dbReference>
<dbReference type="AlphaFoldDB" id="A0A2R6Q0A8"/>
<comment type="subcellular location">
    <subcellularLocation>
        <location evidence="1">Membrane</location>
        <topology evidence="1">Single-pass type I membrane protein</topology>
    </subcellularLocation>
</comment>
<dbReference type="EMBL" id="NKQK01000021">
    <property type="protein sequence ID" value="PSR99811.1"/>
    <property type="molecule type" value="Genomic_DNA"/>
</dbReference>
<dbReference type="Pfam" id="PF00954">
    <property type="entry name" value="S_locus_glycop"/>
    <property type="match status" value="1"/>
</dbReference>
<evidence type="ECO:0000256" key="12">
    <source>
        <dbReference type="ARBA" id="ARBA00023157"/>
    </source>
</evidence>
<evidence type="ECO:0000256" key="11">
    <source>
        <dbReference type="ARBA" id="ARBA00023136"/>
    </source>
</evidence>
<dbReference type="PIRSF" id="PIRSF000641">
    <property type="entry name" value="SRK"/>
    <property type="match status" value="1"/>
</dbReference>
<evidence type="ECO:0000256" key="10">
    <source>
        <dbReference type="ARBA" id="ARBA00022989"/>
    </source>
</evidence>
<keyword evidence="9 17" id="KW-0067">ATP-binding</keyword>
<feature type="signal peptide" evidence="21">
    <location>
        <begin position="1"/>
        <end position="19"/>
    </location>
</feature>
<evidence type="ECO:0000259" key="24">
    <source>
        <dbReference type="PROSITE" id="PS50927"/>
    </source>
</evidence>
<dbReference type="Gene3D" id="2.90.10.10">
    <property type="entry name" value="Bulb-type lectin domain"/>
    <property type="match status" value="1"/>
</dbReference>
<evidence type="ECO:0000256" key="21">
    <source>
        <dbReference type="SAM" id="SignalP"/>
    </source>
</evidence>
<dbReference type="InterPro" id="IPR011009">
    <property type="entry name" value="Kinase-like_dom_sf"/>
</dbReference>
<dbReference type="FunFam" id="2.90.10.10:FF:000015">
    <property type="entry name" value="Serine/threonine-protein kinase"/>
    <property type="match status" value="1"/>
</dbReference>
<evidence type="ECO:0000256" key="2">
    <source>
        <dbReference type="ARBA" id="ARBA00022527"/>
    </source>
</evidence>
<keyword evidence="11 20" id="KW-0472">Membrane</keyword>
<evidence type="ECO:0000256" key="5">
    <source>
        <dbReference type="ARBA" id="ARBA00022692"/>
    </source>
</evidence>
<dbReference type="PROSITE" id="PS00107">
    <property type="entry name" value="PROTEIN_KINASE_ATP"/>
    <property type="match status" value="1"/>
</dbReference>
<dbReference type="SMART" id="SM00108">
    <property type="entry name" value="B_lectin"/>
    <property type="match status" value="1"/>
</dbReference>
<dbReference type="PROSITE" id="PS00108">
    <property type="entry name" value="PROTEIN_KINASE_ST"/>
    <property type="match status" value="1"/>
</dbReference>
<name>A0A2R6Q0A8_ACTCC</name>
<dbReference type="PANTHER" id="PTHR47974:SF3">
    <property type="entry name" value="RECEPTOR-LIKE SERINE_THREONINE-PROTEIN KINASE"/>
    <property type="match status" value="1"/>
</dbReference>
<dbReference type="Proteomes" id="UP000241394">
    <property type="component" value="Chromosome LG21"/>
</dbReference>
<feature type="domain" description="Bulb-type lectin" evidence="24">
    <location>
        <begin position="17"/>
        <end position="148"/>
    </location>
</feature>
<dbReference type="CDD" id="cd00053">
    <property type="entry name" value="EGF"/>
    <property type="match status" value="1"/>
</dbReference>
<dbReference type="Pfam" id="PF01453">
    <property type="entry name" value="B_lectin"/>
    <property type="match status" value="1"/>
</dbReference>
<feature type="domain" description="Protein kinase" evidence="22">
    <location>
        <begin position="515"/>
        <end position="807"/>
    </location>
</feature>
<keyword evidence="8 17" id="KW-0418">Kinase</keyword>
<keyword evidence="6 21" id="KW-0732">Signal</keyword>
<dbReference type="InterPro" id="IPR017441">
    <property type="entry name" value="Protein_kinase_ATP_BS"/>
</dbReference>
<dbReference type="InParanoid" id="A0A2R6Q0A8"/>
<dbReference type="OrthoDB" id="619632at2759"/>
<dbReference type="EC" id="2.7.11.1" evidence="17"/>
<dbReference type="OMA" id="ESPHHER"/>
<keyword evidence="7 17" id="KW-0547">Nucleotide-binding</keyword>
<dbReference type="InterPro" id="IPR036426">
    <property type="entry name" value="Bulb-type_lectin_dom_sf"/>
</dbReference>
<comment type="caution">
    <text evidence="18">Lacks conserved residue(s) required for the propagation of feature annotation.</text>
</comment>
<comment type="catalytic activity">
    <reaction evidence="15 17">
        <text>L-threonyl-[protein] + ATP = O-phospho-L-threonyl-[protein] + ADP + H(+)</text>
        <dbReference type="Rhea" id="RHEA:46608"/>
        <dbReference type="Rhea" id="RHEA-COMP:11060"/>
        <dbReference type="Rhea" id="RHEA-COMP:11605"/>
        <dbReference type="ChEBI" id="CHEBI:15378"/>
        <dbReference type="ChEBI" id="CHEBI:30013"/>
        <dbReference type="ChEBI" id="CHEBI:30616"/>
        <dbReference type="ChEBI" id="CHEBI:61977"/>
        <dbReference type="ChEBI" id="CHEBI:456216"/>
        <dbReference type="EC" id="2.7.11.1"/>
    </reaction>
</comment>
<dbReference type="PANTHER" id="PTHR47974">
    <property type="entry name" value="OS07G0415500 PROTEIN"/>
    <property type="match status" value="1"/>
</dbReference>
<dbReference type="GO" id="GO:0016020">
    <property type="term" value="C:membrane"/>
    <property type="evidence" value="ECO:0007669"/>
    <property type="project" value="UniProtKB-SubCell"/>
</dbReference>
<evidence type="ECO:0000256" key="8">
    <source>
        <dbReference type="ARBA" id="ARBA00022777"/>
    </source>
</evidence>
<dbReference type="STRING" id="1590841.A0A2R6Q0A8"/>
<dbReference type="InterPro" id="IPR008271">
    <property type="entry name" value="Ser/Thr_kinase_AS"/>
</dbReference>
<dbReference type="Gene3D" id="1.10.510.10">
    <property type="entry name" value="Transferase(Phosphotransferase) domain 1"/>
    <property type="match status" value="1"/>
</dbReference>
<keyword evidence="13 25" id="KW-0675">Receptor</keyword>
<evidence type="ECO:0000256" key="3">
    <source>
        <dbReference type="ARBA" id="ARBA00022536"/>
    </source>
</evidence>
<dbReference type="SMART" id="SM00220">
    <property type="entry name" value="S_TKc"/>
    <property type="match status" value="1"/>
</dbReference>
<evidence type="ECO:0000256" key="6">
    <source>
        <dbReference type="ARBA" id="ARBA00022729"/>
    </source>
</evidence>
<dbReference type="GO" id="GO:0005524">
    <property type="term" value="F:ATP binding"/>
    <property type="evidence" value="ECO:0007669"/>
    <property type="project" value="UniProtKB-UniRule"/>
</dbReference>
<feature type="domain" description="EGF-like" evidence="23">
    <location>
        <begin position="282"/>
        <end position="320"/>
    </location>
</feature>
<keyword evidence="12" id="KW-1015">Disulfide bond</keyword>
<dbReference type="Gramene" id="PSR99811">
    <property type="protein sequence ID" value="PSR99811"/>
    <property type="gene ID" value="CEY00_Acc23780"/>
</dbReference>
<evidence type="ECO:0000256" key="4">
    <source>
        <dbReference type="ARBA" id="ARBA00022679"/>
    </source>
</evidence>
<feature type="chain" id="PRO_5015345662" description="Receptor-like serine/threonine-protein kinase" evidence="21">
    <location>
        <begin position="20"/>
        <end position="807"/>
    </location>
</feature>
<evidence type="ECO:0000259" key="22">
    <source>
        <dbReference type="PROSITE" id="PS50011"/>
    </source>
</evidence>
<evidence type="ECO:0000256" key="16">
    <source>
        <dbReference type="ARBA" id="ARBA00048679"/>
    </source>
</evidence>
<keyword evidence="10 20" id="KW-1133">Transmembrane helix</keyword>
<keyword evidence="14" id="KW-0325">Glycoprotein</keyword>
<dbReference type="FunFam" id="1.10.510.10:FF:000537">
    <property type="entry name" value="Putative receptor-like protein kinase"/>
    <property type="match status" value="1"/>
</dbReference>
<keyword evidence="5 20" id="KW-0812">Transmembrane</keyword>
<keyword evidence="2 17" id="KW-0723">Serine/threonine-protein kinase</keyword>
<dbReference type="CDD" id="cd00028">
    <property type="entry name" value="B_lectin"/>
    <property type="match status" value="1"/>
</dbReference>
<evidence type="ECO:0000256" key="20">
    <source>
        <dbReference type="SAM" id="Phobius"/>
    </source>
</evidence>
<feature type="transmembrane region" description="Helical" evidence="20">
    <location>
        <begin position="458"/>
        <end position="482"/>
    </location>
</feature>
<organism evidence="25 26">
    <name type="scientific">Actinidia chinensis var. chinensis</name>
    <name type="common">Chinese soft-hair kiwi</name>
    <dbReference type="NCBI Taxonomy" id="1590841"/>
    <lineage>
        <taxon>Eukaryota</taxon>
        <taxon>Viridiplantae</taxon>
        <taxon>Streptophyta</taxon>
        <taxon>Embryophyta</taxon>
        <taxon>Tracheophyta</taxon>
        <taxon>Spermatophyta</taxon>
        <taxon>Magnoliopsida</taxon>
        <taxon>eudicotyledons</taxon>
        <taxon>Gunneridae</taxon>
        <taxon>Pentapetalae</taxon>
        <taxon>asterids</taxon>
        <taxon>Ericales</taxon>
        <taxon>Actinidiaceae</taxon>
        <taxon>Actinidia</taxon>
    </lineage>
</organism>
<evidence type="ECO:0000256" key="18">
    <source>
        <dbReference type="PROSITE-ProRule" id="PRU00076"/>
    </source>
</evidence>
<evidence type="ECO:0000256" key="13">
    <source>
        <dbReference type="ARBA" id="ARBA00023170"/>
    </source>
</evidence>
<evidence type="ECO:0000313" key="25">
    <source>
        <dbReference type="EMBL" id="PSR99811.1"/>
    </source>
</evidence>